<dbReference type="AlphaFoldDB" id="X7EDN8"/>
<accession>X7EDN8</accession>
<evidence type="ECO:0000313" key="1">
    <source>
        <dbReference type="EMBL" id="ETX13243.1"/>
    </source>
</evidence>
<dbReference type="EMBL" id="JALZ01000032">
    <property type="protein sequence ID" value="ETX13243.1"/>
    <property type="molecule type" value="Genomic_DNA"/>
</dbReference>
<reference evidence="1 2" key="1">
    <citation type="submission" date="2014-01" db="EMBL/GenBank/DDBJ databases">
        <title>Roseivivax halodurans JCM 10272 Genome Sequencing.</title>
        <authorList>
            <person name="Lai Q."/>
            <person name="Li G."/>
            <person name="Shao Z."/>
        </authorList>
    </citation>
    <scope>NUCLEOTIDE SEQUENCE [LARGE SCALE GENOMIC DNA]</scope>
    <source>
        <strain evidence="1 2">JCM 10272</strain>
    </source>
</reference>
<comment type="caution">
    <text evidence="1">The sequence shown here is derived from an EMBL/GenBank/DDBJ whole genome shotgun (WGS) entry which is preliminary data.</text>
</comment>
<proteinExistence type="predicted"/>
<protein>
    <submittedName>
        <fullName evidence="1">Uncharacterized protein</fullName>
    </submittedName>
</protein>
<sequence>MQPHTDDTFFAIGETVLVEIGDKLVEIGAHRRSLLRRHGNRHRLELERDTFGRNARKMPAYLLNERPEIHRLMLIGLIELLMQVSERVDTRSHHRQRQLGILRREGPTLQADEGRERLKGVLDPVVDFPAEHIGGAKGSPGLEKHHDLAG</sequence>
<name>X7EDN8_9RHOB</name>
<keyword evidence="2" id="KW-1185">Reference proteome</keyword>
<gene>
    <name evidence="1" type="ORF">OCH239_12760</name>
</gene>
<organism evidence="1 2">
    <name type="scientific">Roseivivax halodurans JCM 10272</name>
    <dbReference type="NCBI Taxonomy" id="1449350"/>
    <lineage>
        <taxon>Bacteria</taxon>
        <taxon>Pseudomonadati</taxon>
        <taxon>Pseudomonadota</taxon>
        <taxon>Alphaproteobacteria</taxon>
        <taxon>Rhodobacterales</taxon>
        <taxon>Roseobacteraceae</taxon>
        <taxon>Roseivivax</taxon>
    </lineage>
</organism>
<dbReference type="Proteomes" id="UP000022447">
    <property type="component" value="Unassembled WGS sequence"/>
</dbReference>
<evidence type="ECO:0000313" key="2">
    <source>
        <dbReference type="Proteomes" id="UP000022447"/>
    </source>
</evidence>